<comment type="caution">
    <text evidence="1">The sequence shown here is derived from an EMBL/GenBank/DDBJ whole genome shotgun (WGS) entry which is preliminary data.</text>
</comment>
<evidence type="ECO:0000313" key="2">
    <source>
        <dbReference type="Proteomes" id="UP000248329"/>
    </source>
</evidence>
<protein>
    <submittedName>
        <fullName evidence="1">Uncharacterized protein</fullName>
    </submittedName>
</protein>
<sequence>MPDKNILKFYLGACVLIAVLFVCLVLTGIYKIIFLFLVISILVLLLVCPGVRKVLSKALCDLIR</sequence>
<evidence type="ECO:0000313" key="1">
    <source>
        <dbReference type="EMBL" id="PXF60911.1"/>
    </source>
</evidence>
<organism evidence="1 2">
    <name type="scientific">Candidatus Methanogaster sp</name>
    <dbReference type="NCBI Taxonomy" id="3386292"/>
    <lineage>
        <taxon>Archaea</taxon>
        <taxon>Methanobacteriati</taxon>
        <taxon>Methanobacteriota</taxon>
        <taxon>Stenosarchaea group</taxon>
        <taxon>Methanomicrobia</taxon>
        <taxon>Methanosarcinales</taxon>
        <taxon>ANME-2 cluster</taxon>
        <taxon>Candidatus Methanogasteraceae</taxon>
        <taxon>Candidatus Methanogaster</taxon>
    </lineage>
</organism>
<reference evidence="1" key="1">
    <citation type="submission" date="2018-01" db="EMBL/GenBank/DDBJ databases">
        <authorList>
            <person name="Krukenberg V."/>
        </authorList>
    </citation>
    <scope>NUCLEOTIDE SEQUENCE</scope>
    <source>
        <strain evidence="1">E20ANME2</strain>
    </source>
</reference>
<dbReference type="EMBL" id="PQXF01000010">
    <property type="protein sequence ID" value="PXF60911.1"/>
    <property type="molecule type" value="Genomic_DNA"/>
</dbReference>
<accession>A0AC61L3F2</accession>
<dbReference type="Proteomes" id="UP000248329">
    <property type="component" value="Unassembled WGS sequence"/>
</dbReference>
<proteinExistence type="predicted"/>
<name>A0AC61L3F2_9EURY</name>
<gene>
    <name evidence="1" type="ORF">C4B59_07025</name>
</gene>